<evidence type="ECO:0000256" key="2">
    <source>
        <dbReference type="ARBA" id="ARBA00022729"/>
    </source>
</evidence>
<dbReference type="AlphaFoldDB" id="A0A377TYE7"/>
<feature type="domain" description="Solute-binding protein family 3/N-terminal" evidence="4">
    <location>
        <begin position="36"/>
        <end position="265"/>
    </location>
</feature>
<dbReference type="Pfam" id="PF00497">
    <property type="entry name" value="SBP_bac_3"/>
    <property type="match status" value="1"/>
</dbReference>
<evidence type="ECO:0000259" key="4">
    <source>
        <dbReference type="SMART" id="SM00062"/>
    </source>
</evidence>
<accession>A0A377TYE7</accession>
<reference evidence="5 6" key="1">
    <citation type="submission" date="2018-06" db="EMBL/GenBank/DDBJ databases">
        <authorList>
            <consortium name="Pathogen Informatics"/>
            <person name="Doyle S."/>
        </authorList>
    </citation>
    <scope>NUCLEOTIDE SEQUENCE [LARGE SCALE GENOMIC DNA]</scope>
    <source>
        <strain evidence="5 6">NCTC9140</strain>
    </source>
</reference>
<evidence type="ECO:0000313" key="5">
    <source>
        <dbReference type="EMBL" id="STS84519.1"/>
    </source>
</evidence>
<organism evidence="5 6">
    <name type="scientific">Klebsiella pneumoniae</name>
    <dbReference type="NCBI Taxonomy" id="573"/>
    <lineage>
        <taxon>Bacteria</taxon>
        <taxon>Pseudomonadati</taxon>
        <taxon>Pseudomonadota</taxon>
        <taxon>Gammaproteobacteria</taxon>
        <taxon>Enterobacterales</taxon>
        <taxon>Enterobacteriaceae</taxon>
        <taxon>Klebsiella/Raoultella group</taxon>
        <taxon>Klebsiella</taxon>
        <taxon>Klebsiella pneumoniae complex</taxon>
    </lineage>
</organism>
<dbReference type="PANTHER" id="PTHR35936">
    <property type="entry name" value="MEMBRANE-BOUND LYTIC MUREIN TRANSGLYCOSYLASE F"/>
    <property type="match status" value="1"/>
</dbReference>
<evidence type="ECO:0000313" key="6">
    <source>
        <dbReference type="Proteomes" id="UP000254938"/>
    </source>
</evidence>
<dbReference type="SUPFAM" id="SSF53850">
    <property type="entry name" value="Periplasmic binding protein-like II"/>
    <property type="match status" value="1"/>
</dbReference>
<protein>
    <submittedName>
        <fullName evidence="5">Extracellular solute-binding family protein 3</fullName>
    </submittedName>
</protein>
<sequence length="270" mass="29058">MTSTLKKISRRVALTLAVSACFSPVTQAAELLTEGVFKVGMEVTYPPFESYDSNNNIVGLDPEFAALIAQHLQAKPQLIDTKFTSLILGIGKKYDAVISGMYVTPERQKQADAIPYALSGASIIALKGGAVQPKTEDELCGVKVGLQAGTTWVTSLKKHSDEWCLKNGKPAITIQEFPTAPEASQALLSKNIGAQLEIAPAAQIIVDKSRGRLAISSTRLVYPLPLGIYVAKGNTELAEAIKATLATLKANGQYAALIKKIQLRKHRLRQ</sequence>
<dbReference type="PANTHER" id="PTHR35936:SF17">
    <property type="entry name" value="ARGININE-BINDING EXTRACELLULAR PROTEIN ARTP"/>
    <property type="match status" value="1"/>
</dbReference>
<evidence type="ECO:0000256" key="1">
    <source>
        <dbReference type="ARBA" id="ARBA00010333"/>
    </source>
</evidence>
<dbReference type="EMBL" id="UGKQ01000007">
    <property type="protein sequence ID" value="STS84519.1"/>
    <property type="molecule type" value="Genomic_DNA"/>
</dbReference>
<proteinExistence type="inferred from homology"/>
<evidence type="ECO:0000256" key="3">
    <source>
        <dbReference type="SAM" id="SignalP"/>
    </source>
</evidence>
<feature type="chain" id="PRO_5017078551" evidence="3">
    <location>
        <begin position="29"/>
        <end position="270"/>
    </location>
</feature>
<gene>
    <name evidence="5" type="primary">fliY_6</name>
    <name evidence="5" type="ORF">NCTC9140_06324</name>
</gene>
<dbReference type="InterPro" id="IPR001638">
    <property type="entry name" value="Solute-binding_3/MltF_N"/>
</dbReference>
<dbReference type="CDD" id="cd01004">
    <property type="entry name" value="PBP2_MidA_like"/>
    <property type="match status" value="1"/>
</dbReference>
<feature type="signal peptide" evidence="3">
    <location>
        <begin position="1"/>
        <end position="28"/>
    </location>
</feature>
<dbReference type="Gene3D" id="3.40.190.10">
    <property type="entry name" value="Periplasmic binding protein-like II"/>
    <property type="match status" value="2"/>
</dbReference>
<keyword evidence="2 3" id="KW-0732">Signal</keyword>
<comment type="similarity">
    <text evidence="1">Belongs to the bacterial solute-binding protein 3 family.</text>
</comment>
<dbReference type="SMART" id="SM00062">
    <property type="entry name" value="PBPb"/>
    <property type="match status" value="1"/>
</dbReference>
<name>A0A377TYE7_KLEPN</name>
<dbReference type="Proteomes" id="UP000254938">
    <property type="component" value="Unassembled WGS sequence"/>
</dbReference>